<evidence type="ECO:0000313" key="2">
    <source>
        <dbReference type="EMBL" id="AEV30906.1"/>
    </source>
</evidence>
<dbReference type="Gene3D" id="3.20.20.100">
    <property type="entry name" value="NADP-dependent oxidoreductase domain"/>
    <property type="match status" value="1"/>
</dbReference>
<feature type="domain" description="NADP-dependent oxidoreductase" evidence="1">
    <location>
        <begin position="16"/>
        <end position="205"/>
    </location>
</feature>
<dbReference type="Proteomes" id="UP000005632">
    <property type="component" value="Chromosome"/>
</dbReference>
<gene>
    <name evidence="2" type="ordered locus">SpiGrapes_3160</name>
</gene>
<proteinExistence type="predicted"/>
<dbReference type="eggNOG" id="COG1453">
    <property type="taxonomic scope" value="Bacteria"/>
</dbReference>
<dbReference type="PANTHER" id="PTHR43312:SF1">
    <property type="entry name" value="NADP-DEPENDENT OXIDOREDUCTASE DOMAIN-CONTAINING PROTEIN"/>
    <property type="match status" value="1"/>
</dbReference>
<dbReference type="HOGENOM" id="CLU_023205_3_0_12"/>
<dbReference type="InterPro" id="IPR053135">
    <property type="entry name" value="AKR2_Oxidoreductase"/>
</dbReference>
<dbReference type="RefSeq" id="WP_014271745.1">
    <property type="nucleotide sequence ID" value="NC_016633.1"/>
</dbReference>
<dbReference type="STRING" id="158190.SpiGrapes_3160"/>
<sequence>MIPRMEFGQTGHLSTRIIFGAASLMDVTQDDADKTFELLARYGVNHIDTAQSYGESERRIGPWMKHHRKEYFLATKTEKRTKNEAKVDLSESLDKLQTDHVDLWQFHCLVDSDEWERAMGEGGVLEAAVEAKEKGLVNHIGVTGHGINAPEMHLKSLERYPFDSVLFPYNYLMMKQPAYRKQVNKLLEVCAKRGVAVQTIKALAKRNIEERVNPYATWYEPLDTPEAIYPSVHWVLGNKQVFLNSVGDINLLPMVLEAASSQIDLVPSETMDNMVSKYKMEALFS</sequence>
<name>G8QQH6_SPHPG</name>
<protein>
    <submittedName>
        <fullName evidence="2">Putative oxidoreductase of aldo/keto reductase family</fullName>
    </submittedName>
</protein>
<dbReference type="InterPro" id="IPR023210">
    <property type="entry name" value="NADP_OxRdtase_dom"/>
</dbReference>
<evidence type="ECO:0000259" key="1">
    <source>
        <dbReference type="Pfam" id="PF00248"/>
    </source>
</evidence>
<dbReference type="CDD" id="cd19100">
    <property type="entry name" value="AKR_unchar"/>
    <property type="match status" value="1"/>
</dbReference>
<keyword evidence="3" id="KW-1185">Reference proteome</keyword>
<dbReference type="AlphaFoldDB" id="G8QQH6"/>
<dbReference type="InterPro" id="IPR036812">
    <property type="entry name" value="NAD(P)_OxRdtase_dom_sf"/>
</dbReference>
<dbReference type="EMBL" id="CP003155">
    <property type="protein sequence ID" value="AEV30906.1"/>
    <property type="molecule type" value="Genomic_DNA"/>
</dbReference>
<dbReference type="Pfam" id="PF00248">
    <property type="entry name" value="Aldo_ket_red"/>
    <property type="match status" value="1"/>
</dbReference>
<accession>G8QQH6</accession>
<dbReference type="KEGG" id="sgp:SpiGrapes_3160"/>
<organism evidence="2 3">
    <name type="scientific">Sphaerochaeta pleomorpha (strain ATCC BAA-1885 / DSM 22778 / Grapes)</name>
    <dbReference type="NCBI Taxonomy" id="158190"/>
    <lineage>
        <taxon>Bacteria</taxon>
        <taxon>Pseudomonadati</taxon>
        <taxon>Spirochaetota</taxon>
        <taxon>Spirochaetia</taxon>
        <taxon>Spirochaetales</taxon>
        <taxon>Sphaerochaetaceae</taxon>
        <taxon>Sphaerochaeta</taxon>
    </lineage>
</organism>
<dbReference type="OrthoDB" id="9804790at2"/>
<dbReference type="PANTHER" id="PTHR43312">
    <property type="entry name" value="D-THREO-ALDOSE 1-DEHYDROGENASE"/>
    <property type="match status" value="1"/>
</dbReference>
<evidence type="ECO:0000313" key="3">
    <source>
        <dbReference type="Proteomes" id="UP000005632"/>
    </source>
</evidence>
<reference evidence="2 3" key="1">
    <citation type="submission" date="2011-11" db="EMBL/GenBank/DDBJ databases">
        <title>Complete sequence of Spirochaeta sp. grapes.</title>
        <authorList>
            <consortium name="US DOE Joint Genome Institute"/>
            <person name="Lucas S."/>
            <person name="Han J."/>
            <person name="Lapidus A."/>
            <person name="Cheng J.-F."/>
            <person name="Goodwin L."/>
            <person name="Pitluck S."/>
            <person name="Peters L."/>
            <person name="Ovchinnikova G."/>
            <person name="Munk A.C."/>
            <person name="Detter J.C."/>
            <person name="Han C."/>
            <person name="Tapia R."/>
            <person name="Land M."/>
            <person name="Hauser L."/>
            <person name="Kyrpides N."/>
            <person name="Ivanova N."/>
            <person name="Pagani I."/>
            <person name="Ritalahtilisa K."/>
            <person name="Loeffler F."/>
            <person name="Woyke T."/>
        </authorList>
    </citation>
    <scope>NUCLEOTIDE SEQUENCE [LARGE SCALE GENOMIC DNA]</scope>
    <source>
        <strain evidence="3">ATCC BAA-1885 / DSM 22778 / Grapes</strain>
    </source>
</reference>
<dbReference type="SUPFAM" id="SSF51430">
    <property type="entry name" value="NAD(P)-linked oxidoreductase"/>
    <property type="match status" value="1"/>
</dbReference>